<organism evidence="2 3">
    <name type="scientific">Rheinheimera marina</name>
    <dbReference type="NCBI Taxonomy" id="1774958"/>
    <lineage>
        <taxon>Bacteria</taxon>
        <taxon>Pseudomonadati</taxon>
        <taxon>Pseudomonadota</taxon>
        <taxon>Gammaproteobacteria</taxon>
        <taxon>Chromatiales</taxon>
        <taxon>Chromatiaceae</taxon>
        <taxon>Rheinheimera</taxon>
    </lineage>
</organism>
<evidence type="ECO:0000313" key="2">
    <source>
        <dbReference type="EMBL" id="MFC4657074.1"/>
    </source>
</evidence>
<comment type="caution">
    <text evidence="2">The sequence shown here is derived from an EMBL/GenBank/DDBJ whole genome shotgun (WGS) entry which is preliminary data.</text>
</comment>
<protein>
    <submittedName>
        <fullName evidence="2">TcpQ domain-containing protein</fullName>
    </submittedName>
</protein>
<reference evidence="3" key="1">
    <citation type="journal article" date="2019" name="Int. J. Syst. Evol. Microbiol.">
        <title>The Global Catalogue of Microorganisms (GCM) 10K type strain sequencing project: providing services to taxonomists for standard genome sequencing and annotation.</title>
        <authorList>
            <consortium name="The Broad Institute Genomics Platform"/>
            <consortium name="The Broad Institute Genome Sequencing Center for Infectious Disease"/>
            <person name="Wu L."/>
            <person name="Ma J."/>
        </authorList>
    </citation>
    <scope>NUCLEOTIDE SEQUENCE [LARGE SCALE GENOMIC DNA]</scope>
    <source>
        <strain evidence="3">DT28</strain>
    </source>
</reference>
<sequence>MWFWIRHLLLAALLLLLAALVMLKPEWLVIQPKNLAEKGNEAVQGFTSFYSTIRDSMNSQSEGSEDFVIELHDDHSQLISLLKGRAERVEALPENWQGRRTDRRFRVGDTLKTNLTMEGRKEGVELYWVLGRDYKVKHYFQTDFSYLSAIREAASALSSDFEDPVQAYFCHKSRAVVLTDKAVPYLQQSCINIQGPKRRVAVFN</sequence>
<dbReference type="Proteomes" id="UP001595962">
    <property type="component" value="Unassembled WGS sequence"/>
</dbReference>
<proteinExistence type="predicted"/>
<feature type="domain" description="Toxin co-regulated pilus biosynthesis protein Q C-terminal" evidence="1">
    <location>
        <begin position="107"/>
        <end position="180"/>
    </location>
</feature>
<dbReference type="RefSeq" id="WP_377336736.1">
    <property type="nucleotide sequence ID" value="NZ_JBHSGB010000021.1"/>
</dbReference>
<evidence type="ECO:0000259" key="1">
    <source>
        <dbReference type="Pfam" id="PF10671"/>
    </source>
</evidence>
<dbReference type="EMBL" id="JBHSGB010000021">
    <property type="protein sequence ID" value="MFC4657074.1"/>
    <property type="molecule type" value="Genomic_DNA"/>
</dbReference>
<dbReference type="Pfam" id="PF10671">
    <property type="entry name" value="TcpQ"/>
    <property type="match status" value="1"/>
</dbReference>
<name>A0ABV9JSF6_9GAMM</name>
<gene>
    <name evidence="2" type="ORF">ACFO3I_18855</name>
</gene>
<accession>A0ABV9JSF6</accession>
<dbReference type="InterPro" id="IPR018927">
    <property type="entry name" value="Pilus_synth_Q_C"/>
</dbReference>
<evidence type="ECO:0000313" key="3">
    <source>
        <dbReference type="Proteomes" id="UP001595962"/>
    </source>
</evidence>
<keyword evidence="3" id="KW-1185">Reference proteome</keyword>